<protein>
    <recommendedName>
        <fullName evidence="15">Protein kinase domain-containing protein</fullName>
    </recommendedName>
</protein>
<dbReference type="Proteomes" id="UP001605036">
    <property type="component" value="Unassembled WGS sequence"/>
</dbReference>
<evidence type="ECO:0000256" key="13">
    <source>
        <dbReference type="PROSITE-ProRule" id="PRU10141"/>
    </source>
</evidence>
<evidence type="ECO:0000256" key="9">
    <source>
        <dbReference type="ARBA" id="ARBA00022840"/>
    </source>
</evidence>
<dbReference type="FunFam" id="3.80.10.10:FF:000041">
    <property type="entry name" value="LRR receptor-like serine/threonine-protein kinase ERECTA"/>
    <property type="match status" value="1"/>
</dbReference>
<dbReference type="GO" id="GO:0016020">
    <property type="term" value="C:membrane"/>
    <property type="evidence" value="ECO:0007669"/>
    <property type="project" value="UniProtKB-SubCell"/>
</dbReference>
<evidence type="ECO:0000256" key="11">
    <source>
        <dbReference type="ARBA" id="ARBA00023136"/>
    </source>
</evidence>
<dbReference type="PANTHER" id="PTHR45631:SF68">
    <property type="entry name" value="REPEAT FAMILY PROTEIN, PUTATIVE, EXPRESSED-RELATED"/>
    <property type="match status" value="1"/>
</dbReference>
<evidence type="ECO:0000313" key="17">
    <source>
        <dbReference type="Proteomes" id="UP001605036"/>
    </source>
</evidence>
<dbReference type="GO" id="GO:0005524">
    <property type="term" value="F:ATP binding"/>
    <property type="evidence" value="ECO:0007669"/>
    <property type="project" value="UniProtKB-UniRule"/>
</dbReference>
<feature type="transmembrane region" description="Helical" evidence="14">
    <location>
        <begin position="746"/>
        <end position="766"/>
    </location>
</feature>
<dbReference type="InterPro" id="IPR011009">
    <property type="entry name" value="Kinase-like_dom_sf"/>
</dbReference>
<dbReference type="InterPro" id="IPR024788">
    <property type="entry name" value="Malectin-like_Carb-bd_dom"/>
</dbReference>
<keyword evidence="17" id="KW-1185">Reference proteome</keyword>
<accession>A0ABD1YD77</accession>
<dbReference type="FunFam" id="3.30.200.20:FF:000162">
    <property type="entry name" value="Adenine nucleotide alpha hydrolase-like domain kinase"/>
    <property type="match status" value="1"/>
</dbReference>
<keyword evidence="6" id="KW-0677">Repeat</keyword>
<evidence type="ECO:0000256" key="6">
    <source>
        <dbReference type="ARBA" id="ARBA00022737"/>
    </source>
</evidence>
<keyword evidence="9 13" id="KW-0067">ATP-binding</keyword>
<evidence type="ECO:0000256" key="4">
    <source>
        <dbReference type="ARBA" id="ARBA00022692"/>
    </source>
</evidence>
<comment type="caution">
    <text evidence="16">The sequence shown here is derived from an EMBL/GenBank/DDBJ whole genome shotgun (WGS) entry which is preliminary data.</text>
</comment>
<dbReference type="Gene3D" id="1.10.510.10">
    <property type="entry name" value="Transferase(Phosphotransferase) domain 1"/>
    <property type="match status" value="1"/>
</dbReference>
<dbReference type="SUPFAM" id="SSF52058">
    <property type="entry name" value="L domain-like"/>
    <property type="match status" value="1"/>
</dbReference>
<dbReference type="InterPro" id="IPR008271">
    <property type="entry name" value="Ser/Thr_kinase_AS"/>
</dbReference>
<dbReference type="InterPro" id="IPR001611">
    <property type="entry name" value="Leu-rich_rpt"/>
</dbReference>
<keyword evidence="4 14" id="KW-0812">Transmembrane</keyword>
<dbReference type="AlphaFoldDB" id="A0ABD1YD77"/>
<keyword evidence="12" id="KW-0325">Glycoprotein</keyword>
<dbReference type="GO" id="GO:0016301">
    <property type="term" value="F:kinase activity"/>
    <property type="evidence" value="ECO:0007669"/>
    <property type="project" value="UniProtKB-KW"/>
</dbReference>
<dbReference type="PROSITE" id="PS00108">
    <property type="entry name" value="PROTEIN_KINASE_ST"/>
    <property type="match status" value="1"/>
</dbReference>
<keyword evidence="5" id="KW-0732">Signal</keyword>
<dbReference type="PROSITE" id="PS50011">
    <property type="entry name" value="PROTEIN_KINASE_DOM"/>
    <property type="match status" value="1"/>
</dbReference>
<dbReference type="SMART" id="SM00220">
    <property type="entry name" value="S_TKc"/>
    <property type="match status" value="1"/>
</dbReference>
<evidence type="ECO:0000256" key="3">
    <source>
        <dbReference type="ARBA" id="ARBA00022679"/>
    </source>
</evidence>
<dbReference type="InterPro" id="IPR017441">
    <property type="entry name" value="Protein_kinase_ATP_BS"/>
</dbReference>
<reference evidence="16 17" key="1">
    <citation type="submission" date="2024-09" db="EMBL/GenBank/DDBJ databases">
        <title>Chromosome-scale assembly of Riccia fluitans.</title>
        <authorList>
            <person name="Paukszto L."/>
            <person name="Sawicki J."/>
            <person name="Karawczyk K."/>
            <person name="Piernik-Szablinska J."/>
            <person name="Szczecinska M."/>
            <person name="Mazdziarz M."/>
        </authorList>
    </citation>
    <scope>NUCLEOTIDE SEQUENCE [LARGE SCALE GENOMIC DNA]</scope>
    <source>
        <strain evidence="16">Rf_01</strain>
        <tissue evidence="16">Aerial parts of the thallus</tissue>
    </source>
</reference>
<dbReference type="Pfam" id="PF00069">
    <property type="entry name" value="Pkinase"/>
    <property type="match status" value="1"/>
</dbReference>
<dbReference type="InterPro" id="IPR032675">
    <property type="entry name" value="LRR_dom_sf"/>
</dbReference>
<dbReference type="FunFam" id="1.10.510.10:FF:000384">
    <property type="entry name" value="G-type lectin S-receptor-like serine/threonine-protein kinase"/>
    <property type="match status" value="1"/>
</dbReference>
<evidence type="ECO:0000256" key="5">
    <source>
        <dbReference type="ARBA" id="ARBA00022729"/>
    </source>
</evidence>
<evidence type="ECO:0000259" key="15">
    <source>
        <dbReference type="PROSITE" id="PS50011"/>
    </source>
</evidence>
<dbReference type="Gene3D" id="3.80.10.10">
    <property type="entry name" value="Ribonuclease Inhibitor"/>
    <property type="match status" value="2"/>
</dbReference>
<feature type="binding site" evidence="13">
    <location>
        <position position="833"/>
    </location>
    <ligand>
        <name>ATP</name>
        <dbReference type="ChEBI" id="CHEBI:30616"/>
    </ligand>
</feature>
<organism evidence="16 17">
    <name type="scientific">Riccia fluitans</name>
    <dbReference type="NCBI Taxonomy" id="41844"/>
    <lineage>
        <taxon>Eukaryota</taxon>
        <taxon>Viridiplantae</taxon>
        <taxon>Streptophyta</taxon>
        <taxon>Embryophyta</taxon>
        <taxon>Marchantiophyta</taxon>
        <taxon>Marchantiopsida</taxon>
        <taxon>Marchantiidae</taxon>
        <taxon>Marchantiales</taxon>
        <taxon>Ricciaceae</taxon>
        <taxon>Riccia</taxon>
    </lineage>
</organism>
<evidence type="ECO:0000256" key="7">
    <source>
        <dbReference type="ARBA" id="ARBA00022741"/>
    </source>
</evidence>
<feature type="domain" description="Protein kinase" evidence="15">
    <location>
        <begin position="805"/>
        <end position="1083"/>
    </location>
</feature>
<dbReference type="Pfam" id="PF00560">
    <property type="entry name" value="LRR_1"/>
    <property type="match status" value="2"/>
</dbReference>
<keyword evidence="10 14" id="KW-1133">Transmembrane helix</keyword>
<evidence type="ECO:0000256" key="12">
    <source>
        <dbReference type="ARBA" id="ARBA00023180"/>
    </source>
</evidence>
<evidence type="ECO:0000256" key="1">
    <source>
        <dbReference type="ARBA" id="ARBA00004167"/>
    </source>
</evidence>
<keyword evidence="8" id="KW-0418">Kinase</keyword>
<comment type="subcellular location">
    <subcellularLocation>
        <location evidence="1">Membrane</location>
        <topology evidence="1">Single-pass membrane protein</topology>
    </subcellularLocation>
</comment>
<evidence type="ECO:0000256" key="10">
    <source>
        <dbReference type="ARBA" id="ARBA00022989"/>
    </source>
</evidence>
<evidence type="ECO:0000313" key="16">
    <source>
        <dbReference type="EMBL" id="KAL2628713.1"/>
    </source>
</evidence>
<sequence>MKLIVLSPSTMSSVRGCRLQWCLRIRNQHVVIHFWKVGWVFLLLISFITSSVSGSTDGFISISCGGEEGIDRLIPELQWTTDDKVLDSAAQLKAEGVAIRTSVGLDESKASTRDNADQLKTAMAFLPGRSLRSKYCYVFIMPLQHSYNTSNYLVRVMFPSKNLKAMDVDEDLTIYGKRFYFTVDSTVISVVDLDKEDTQTIELVVNSLDDVLYICLVPLEDRSSMAAISTIEIRPMAEDWYYRDTNAKSSVNMQGNKRMRTSYLITVVRLNFGGNISSPSVRFPGDVGDRLWYPAVIPDDKLGEIVPRANSNIGKFPEYEKTAWEGVNMSTTFSFTVDIRAAQAKRAMRSFFAQMVFVDLTEASGRVVDVLLETRGPGGGNTILWYEGLDVPKSAMWLYSSQEPFNGDNITFTIRRNETSAYPVMINGLDILGEFDAVTQRTLDTDASIVKGFYEPFKGDFKIDTAGDPCLPVPWYGLACSIDATPRITEVNLTSKGIKRNLSDFFGSLDRPAVLDLSNNSFSGELPNSSKNIGTFRAVKIDYNNLSGEFPVFNETAFVNLEALSLSHNNFSGDLYFLIQALNTPIFSLDLSYNRFNGSIPARIGELKNLKFLDLSYNGLSGALPLELFQLPKLEVLNLDSNNFTEVHLTSWVQKVLANGSSSMIKVSLLGNPISNVVLSEDDLDISSFCTGSASIAMSVILGPSPWCSNKKSSDGTMLERYLCRTGTWDFGFCINRSSKDKALEISMGIIGPLFLILNCVLAVIMRRMLKRMKDLRRVQDALAKEDVRPPFYKYEDLKAATNDFSNENELGKGAFGAVYKADLVDGSVVAVKSLFPTKQNIEDFLKEMVLITGIKHKNLIQLKGCCIRNNKRMLVYEYADNGNLAEALWGKNRSIVLTWEQRLKISVGIAKGLSYLHEELQPKIIHRDIKPQNILLDNDWNPKIADFGLARPLHDDSTLIATSIGGTKGYVSPEYATQGLLTEKLDVYSYGILLLEIISGRQWLRINENTDEIYLKDWAVKCYKEDSLSRIAEKSLLKSVSSEEIESLARTALKCIHHEHEKRPSMSQVVTMIAGDVSDVAVDILEELKNRPSSFEGLYDTQRNGCSETISTLQ</sequence>
<name>A0ABD1YD77_9MARC</name>
<dbReference type="PROSITE" id="PS00107">
    <property type="entry name" value="PROTEIN_KINASE_ATP"/>
    <property type="match status" value="1"/>
</dbReference>
<dbReference type="Gene3D" id="3.30.200.20">
    <property type="entry name" value="Phosphorylase Kinase, domain 1"/>
    <property type="match status" value="1"/>
</dbReference>
<gene>
    <name evidence="16" type="ORF">R1flu_013399</name>
</gene>
<dbReference type="SUPFAM" id="SSF56112">
    <property type="entry name" value="Protein kinase-like (PK-like)"/>
    <property type="match status" value="1"/>
</dbReference>
<dbReference type="CDD" id="cd14066">
    <property type="entry name" value="STKc_IRAK"/>
    <property type="match status" value="1"/>
</dbReference>
<proteinExistence type="predicted"/>
<evidence type="ECO:0000256" key="14">
    <source>
        <dbReference type="SAM" id="Phobius"/>
    </source>
</evidence>
<evidence type="ECO:0000256" key="2">
    <source>
        <dbReference type="ARBA" id="ARBA00022614"/>
    </source>
</evidence>
<keyword evidence="11 14" id="KW-0472">Membrane</keyword>
<dbReference type="InterPro" id="IPR000719">
    <property type="entry name" value="Prot_kinase_dom"/>
</dbReference>
<keyword evidence="2" id="KW-0433">Leucine-rich repeat</keyword>
<dbReference type="EMBL" id="JBHFFA010000004">
    <property type="protein sequence ID" value="KAL2628713.1"/>
    <property type="molecule type" value="Genomic_DNA"/>
</dbReference>
<evidence type="ECO:0000256" key="8">
    <source>
        <dbReference type="ARBA" id="ARBA00022777"/>
    </source>
</evidence>
<keyword evidence="7 13" id="KW-0547">Nucleotide-binding</keyword>
<keyword evidence="3" id="KW-0808">Transferase</keyword>
<dbReference type="PANTHER" id="PTHR45631">
    <property type="entry name" value="OS07G0107800 PROTEIN-RELATED"/>
    <property type="match status" value="1"/>
</dbReference>
<dbReference type="Pfam" id="PF12819">
    <property type="entry name" value="Malectin_like"/>
    <property type="match status" value="1"/>
</dbReference>